<feature type="region of interest" description="Disordered" evidence="1">
    <location>
        <begin position="1"/>
        <end position="56"/>
    </location>
</feature>
<dbReference type="InParanoid" id="A0A0P0XUJ1"/>
<dbReference type="EMBL" id="AP014966">
    <property type="protein sequence ID" value="BAT10772.1"/>
    <property type="molecule type" value="Genomic_DNA"/>
</dbReference>
<evidence type="ECO:0000313" key="3">
    <source>
        <dbReference type="Proteomes" id="UP000059680"/>
    </source>
</evidence>
<reference evidence="2 3" key="3">
    <citation type="journal article" date="2013" name="Rice">
        <title>Improvement of the Oryza sativa Nipponbare reference genome using next generation sequence and optical map data.</title>
        <authorList>
            <person name="Kawahara Y."/>
            <person name="de la Bastide M."/>
            <person name="Hamilton J.P."/>
            <person name="Kanamori H."/>
            <person name="McCombie W.R."/>
            <person name="Ouyang S."/>
            <person name="Schwartz D.C."/>
            <person name="Tanaka T."/>
            <person name="Wu J."/>
            <person name="Zhou S."/>
            <person name="Childs K.L."/>
            <person name="Davidson R.M."/>
            <person name="Lin H."/>
            <person name="Quesada-Ocampo L."/>
            <person name="Vaillancourt B."/>
            <person name="Sakai H."/>
            <person name="Lee S.S."/>
            <person name="Kim J."/>
            <person name="Numa H."/>
            <person name="Itoh T."/>
            <person name="Buell C.R."/>
            <person name="Matsumoto T."/>
        </authorList>
    </citation>
    <scope>NUCLEOTIDE SEQUENCE [LARGE SCALE GENOMIC DNA]</scope>
    <source>
        <strain evidence="3">cv. Nipponbare</strain>
    </source>
</reference>
<name>A0A0P0XUJ1_ORYSJ</name>
<reference evidence="2 3" key="2">
    <citation type="journal article" date="2013" name="Plant Cell Physiol.">
        <title>Rice Annotation Project Database (RAP-DB): an integrative and interactive database for rice genomics.</title>
        <authorList>
            <person name="Sakai H."/>
            <person name="Lee S.S."/>
            <person name="Tanaka T."/>
            <person name="Numa H."/>
            <person name="Kim J."/>
            <person name="Kawahara Y."/>
            <person name="Wakimoto H."/>
            <person name="Yang C.C."/>
            <person name="Iwamoto M."/>
            <person name="Abe T."/>
            <person name="Yamada Y."/>
            <person name="Muto A."/>
            <person name="Inokuchi H."/>
            <person name="Ikemura T."/>
            <person name="Matsumoto T."/>
            <person name="Sasaki T."/>
            <person name="Itoh T."/>
        </authorList>
    </citation>
    <scope>NUCLEOTIDE SEQUENCE [LARGE SCALE GENOMIC DNA]</scope>
    <source>
        <strain evidence="3">cv. Nipponbare</strain>
    </source>
</reference>
<dbReference type="AlphaFoldDB" id="A0A0P0XUJ1"/>
<gene>
    <name evidence="2" type="ordered locus">Os10g0405932</name>
    <name evidence="2" type="ORF">OSNPB_100405932</name>
</gene>
<sequence length="79" mass="8301">MTLGSTPSLSRGTGCQRTYRTPKPHATKHLSPTPSAVSTLGSHLRPQTPSSCPLVSNPINCRMTDANLSHVPGHVSGNL</sequence>
<evidence type="ECO:0000313" key="2">
    <source>
        <dbReference type="EMBL" id="BAT10772.1"/>
    </source>
</evidence>
<feature type="compositionally biased region" description="Polar residues" evidence="1">
    <location>
        <begin position="30"/>
        <end position="56"/>
    </location>
</feature>
<organism evidence="2 3">
    <name type="scientific">Oryza sativa subsp. japonica</name>
    <name type="common">Rice</name>
    <dbReference type="NCBI Taxonomy" id="39947"/>
    <lineage>
        <taxon>Eukaryota</taxon>
        <taxon>Viridiplantae</taxon>
        <taxon>Streptophyta</taxon>
        <taxon>Embryophyta</taxon>
        <taxon>Tracheophyta</taxon>
        <taxon>Spermatophyta</taxon>
        <taxon>Magnoliopsida</taxon>
        <taxon>Liliopsida</taxon>
        <taxon>Poales</taxon>
        <taxon>Poaceae</taxon>
        <taxon>BOP clade</taxon>
        <taxon>Oryzoideae</taxon>
        <taxon>Oryzeae</taxon>
        <taxon>Oryzinae</taxon>
        <taxon>Oryza</taxon>
        <taxon>Oryza sativa</taxon>
    </lineage>
</organism>
<evidence type="ECO:0000256" key="1">
    <source>
        <dbReference type="SAM" id="MobiDB-lite"/>
    </source>
</evidence>
<reference evidence="3" key="1">
    <citation type="journal article" date="2005" name="Nature">
        <title>The map-based sequence of the rice genome.</title>
        <authorList>
            <consortium name="International rice genome sequencing project (IRGSP)"/>
            <person name="Matsumoto T."/>
            <person name="Wu J."/>
            <person name="Kanamori H."/>
            <person name="Katayose Y."/>
            <person name="Fujisawa M."/>
            <person name="Namiki N."/>
            <person name="Mizuno H."/>
            <person name="Yamamoto K."/>
            <person name="Antonio B.A."/>
            <person name="Baba T."/>
            <person name="Sakata K."/>
            <person name="Nagamura Y."/>
            <person name="Aoki H."/>
            <person name="Arikawa K."/>
            <person name="Arita K."/>
            <person name="Bito T."/>
            <person name="Chiden Y."/>
            <person name="Fujitsuka N."/>
            <person name="Fukunaka R."/>
            <person name="Hamada M."/>
            <person name="Harada C."/>
            <person name="Hayashi A."/>
            <person name="Hijishita S."/>
            <person name="Honda M."/>
            <person name="Hosokawa S."/>
            <person name="Ichikawa Y."/>
            <person name="Idonuma A."/>
            <person name="Iijima M."/>
            <person name="Ikeda M."/>
            <person name="Ikeno M."/>
            <person name="Ito K."/>
            <person name="Ito S."/>
            <person name="Ito T."/>
            <person name="Ito Y."/>
            <person name="Ito Y."/>
            <person name="Iwabuchi A."/>
            <person name="Kamiya K."/>
            <person name="Karasawa W."/>
            <person name="Kurita K."/>
            <person name="Katagiri S."/>
            <person name="Kikuta A."/>
            <person name="Kobayashi H."/>
            <person name="Kobayashi N."/>
            <person name="Machita K."/>
            <person name="Maehara T."/>
            <person name="Masukawa M."/>
            <person name="Mizubayashi T."/>
            <person name="Mukai Y."/>
            <person name="Nagasaki H."/>
            <person name="Nagata Y."/>
            <person name="Naito S."/>
            <person name="Nakashima M."/>
            <person name="Nakama Y."/>
            <person name="Nakamichi Y."/>
            <person name="Nakamura M."/>
            <person name="Meguro A."/>
            <person name="Negishi M."/>
            <person name="Ohta I."/>
            <person name="Ohta T."/>
            <person name="Okamoto M."/>
            <person name="Ono N."/>
            <person name="Saji S."/>
            <person name="Sakaguchi M."/>
            <person name="Sakai K."/>
            <person name="Shibata M."/>
            <person name="Shimokawa T."/>
            <person name="Song J."/>
            <person name="Takazaki Y."/>
            <person name="Terasawa K."/>
            <person name="Tsugane M."/>
            <person name="Tsuji K."/>
            <person name="Ueda S."/>
            <person name="Waki K."/>
            <person name="Yamagata H."/>
            <person name="Yamamoto M."/>
            <person name="Yamamoto S."/>
            <person name="Yamane H."/>
            <person name="Yoshiki S."/>
            <person name="Yoshihara R."/>
            <person name="Yukawa K."/>
            <person name="Zhong H."/>
            <person name="Yano M."/>
            <person name="Yuan Q."/>
            <person name="Ouyang S."/>
            <person name="Liu J."/>
            <person name="Jones K.M."/>
            <person name="Gansberger K."/>
            <person name="Moffat K."/>
            <person name="Hill J."/>
            <person name="Bera J."/>
            <person name="Fadrosh D."/>
            <person name="Jin S."/>
            <person name="Johri S."/>
            <person name="Kim M."/>
            <person name="Overton L."/>
            <person name="Reardon M."/>
            <person name="Tsitrin T."/>
            <person name="Vuong H."/>
            <person name="Weaver B."/>
            <person name="Ciecko A."/>
            <person name="Tallon L."/>
            <person name="Jackson J."/>
            <person name="Pai G."/>
            <person name="Aken S.V."/>
            <person name="Utterback T."/>
            <person name="Reidmuller S."/>
            <person name="Feldblyum T."/>
            <person name="Hsiao J."/>
            <person name="Zismann V."/>
            <person name="Iobst S."/>
            <person name="de Vazeille A.R."/>
            <person name="Buell C.R."/>
            <person name="Ying K."/>
            <person name="Li Y."/>
            <person name="Lu T."/>
            <person name="Huang Y."/>
            <person name="Zhao Q."/>
            <person name="Feng Q."/>
            <person name="Zhang L."/>
            <person name="Zhu J."/>
            <person name="Weng Q."/>
            <person name="Mu J."/>
            <person name="Lu Y."/>
            <person name="Fan D."/>
            <person name="Liu Y."/>
            <person name="Guan J."/>
            <person name="Zhang Y."/>
            <person name="Yu S."/>
            <person name="Liu X."/>
            <person name="Zhang Y."/>
            <person name="Hong G."/>
            <person name="Han B."/>
            <person name="Choisne N."/>
            <person name="Demange N."/>
            <person name="Orjeda G."/>
            <person name="Samain S."/>
            <person name="Cattolico L."/>
            <person name="Pelletier E."/>
            <person name="Couloux A."/>
            <person name="Segurens B."/>
            <person name="Wincker P."/>
            <person name="D'Hont A."/>
            <person name="Scarpelli C."/>
            <person name="Weissenbach J."/>
            <person name="Salanoubat M."/>
            <person name="Quetier F."/>
            <person name="Yu Y."/>
            <person name="Kim H.R."/>
            <person name="Rambo T."/>
            <person name="Currie J."/>
            <person name="Collura K."/>
            <person name="Luo M."/>
            <person name="Yang T."/>
            <person name="Ammiraju J.S.S."/>
            <person name="Engler F."/>
            <person name="Soderlund C."/>
            <person name="Wing R.A."/>
            <person name="Palmer L.E."/>
            <person name="de la Bastide M."/>
            <person name="Spiegel L."/>
            <person name="Nascimento L."/>
            <person name="Zutavern T."/>
            <person name="O'Shaughnessy A."/>
            <person name="Dike S."/>
            <person name="Dedhia N."/>
            <person name="Preston R."/>
            <person name="Balija V."/>
            <person name="McCombie W.R."/>
            <person name="Chow T."/>
            <person name="Chen H."/>
            <person name="Chung M."/>
            <person name="Chen C."/>
            <person name="Shaw J."/>
            <person name="Wu H."/>
            <person name="Hsiao K."/>
            <person name="Chao Y."/>
            <person name="Chu M."/>
            <person name="Cheng C."/>
            <person name="Hour A."/>
            <person name="Lee P."/>
            <person name="Lin S."/>
            <person name="Lin Y."/>
            <person name="Liou J."/>
            <person name="Liu S."/>
            <person name="Hsing Y."/>
            <person name="Raghuvanshi S."/>
            <person name="Mohanty A."/>
            <person name="Bharti A.K."/>
            <person name="Gaur A."/>
            <person name="Gupta V."/>
            <person name="Kumar D."/>
            <person name="Ravi V."/>
            <person name="Vij S."/>
            <person name="Kapur A."/>
            <person name="Khurana P."/>
            <person name="Khurana P."/>
            <person name="Khurana J.P."/>
            <person name="Tyagi A.K."/>
            <person name="Gaikwad K."/>
            <person name="Singh A."/>
            <person name="Dalal V."/>
            <person name="Srivastava S."/>
            <person name="Dixit A."/>
            <person name="Pal A.K."/>
            <person name="Ghazi I.A."/>
            <person name="Yadav M."/>
            <person name="Pandit A."/>
            <person name="Bhargava A."/>
            <person name="Sureshbabu K."/>
            <person name="Batra K."/>
            <person name="Sharma T.R."/>
            <person name="Mohapatra T."/>
            <person name="Singh N.K."/>
            <person name="Messing J."/>
            <person name="Nelson A.B."/>
            <person name="Fuks G."/>
            <person name="Kavchok S."/>
            <person name="Keizer G."/>
            <person name="Linton E."/>
            <person name="Llaca V."/>
            <person name="Song R."/>
            <person name="Tanyolac B."/>
            <person name="Young S."/>
            <person name="Ho-Il K."/>
            <person name="Hahn J.H."/>
            <person name="Sangsakoo G."/>
            <person name="Vanavichit A."/>
            <person name="de Mattos Luiz.A.T."/>
            <person name="Zimmer P.D."/>
            <person name="Malone G."/>
            <person name="Dellagostin O."/>
            <person name="de Oliveira A.C."/>
            <person name="Bevan M."/>
            <person name="Bancroft I."/>
            <person name="Minx P."/>
            <person name="Cordum H."/>
            <person name="Wilson R."/>
            <person name="Cheng Z."/>
            <person name="Jin W."/>
            <person name="Jiang J."/>
            <person name="Leong S.A."/>
            <person name="Iwama H."/>
            <person name="Gojobori T."/>
            <person name="Itoh T."/>
            <person name="Niimura Y."/>
            <person name="Fujii Y."/>
            <person name="Habara T."/>
            <person name="Sakai H."/>
            <person name="Sato Y."/>
            <person name="Wilson G."/>
            <person name="Kumar K."/>
            <person name="McCouch S."/>
            <person name="Juretic N."/>
            <person name="Hoen D."/>
            <person name="Wright S."/>
            <person name="Bruskiewich R."/>
            <person name="Bureau T."/>
            <person name="Miyao A."/>
            <person name="Hirochika H."/>
            <person name="Nishikawa T."/>
            <person name="Kadowaki K."/>
            <person name="Sugiura M."/>
            <person name="Burr B."/>
            <person name="Sasaki T."/>
        </authorList>
    </citation>
    <scope>NUCLEOTIDE SEQUENCE [LARGE SCALE GENOMIC DNA]</scope>
    <source>
        <strain evidence="3">cv. Nipponbare</strain>
    </source>
</reference>
<proteinExistence type="predicted"/>
<dbReference type="PaxDb" id="39947-A0A0P0XUJ1"/>
<dbReference type="Proteomes" id="UP000059680">
    <property type="component" value="Chromosome 10"/>
</dbReference>
<feature type="compositionally biased region" description="Polar residues" evidence="1">
    <location>
        <begin position="1"/>
        <end position="19"/>
    </location>
</feature>
<accession>A0A0P0XUJ1</accession>
<keyword evidence="3" id="KW-1185">Reference proteome</keyword>
<protein>
    <submittedName>
        <fullName evidence="2">Os10g0405932 protein</fullName>
    </submittedName>
</protein>